<evidence type="ECO:0000256" key="2">
    <source>
        <dbReference type="ARBA" id="ARBA00022692"/>
    </source>
</evidence>
<evidence type="ECO:0000313" key="7">
    <source>
        <dbReference type="EMBL" id="MFB9232195.1"/>
    </source>
</evidence>
<sequence>MGKWQLILRYAVFAAMATVANLAAQRLVLKTVTADLRLALAIGVGTIVGLILKYILDKRWIFFDTTSGTATHAKKFTLYTVMGISTTLIFWGAETAFWMIWKTDAMREVGAILGLIVGYVVKYNLDRRYVFQDSSGH</sequence>
<dbReference type="RefSeq" id="WP_213889868.1">
    <property type="nucleotide sequence ID" value="NZ_JAGFNU010000008.1"/>
</dbReference>
<feature type="transmembrane region" description="Helical" evidence="5">
    <location>
        <begin position="7"/>
        <end position="24"/>
    </location>
</feature>
<comment type="caution">
    <text evidence="7">The sequence shown here is derived from an EMBL/GenBank/DDBJ whole genome shotgun (WGS) entry which is preliminary data.</text>
</comment>
<dbReference type="Proteomes" id="UP001589683">
    <property type="component" value="Unassembled WGS sequence"/>
</dbReference>
<dbReference type="EMBL" id="JBHMEA010000038">
    <property type="protein sequence ID" value="MFB9232195.1"/>
    <property type="molecule type" value="Genomic_DNA"/>
</dbReference>
<keyword evidence="3 5" id="KW-1133">Transmembrane helix</keyword>
<evidence type="ECO:0000256" key="4">
    <source>
        <dbReference type="ARBA" id="ARBA00023136"/>
    </source>
</evidence>
<keyword evidence="2 5" id="KW-0812">Transmembrane</keyword>
<reference evidence="7 8" key="1">
    <citation type="submission" date="2024-09" db="EMBL/GenBank/DDBJ databases">
        <authorList>
            <person name="Sun Q."/>
            <person name="Mori K."/>
        </authorList>
    </citation>
    <scope>NUCLEOTIDE SEQUENCE [LARGE SCALE GENOMIC DNA]</scope>
    <source>
        <strain evidence="7 8">CECT 8726</strain>
    </source>
</reference>
<comment type="subcellular location">
    <subcellularLocation>
        <location evidence="1">Membrane</location>
        <topology evidence="1">Multi-pass membrane protein</topology>
    </subcellularLocation>
</comment>
<evidence type="ECO:0000256" key="5">
    <source>
        <dbReference type="SAM" id="Phobius"/>
    </source>
</evidence>
<keyword evidence="8" id="KW-1185">Reference proteome</keyword>
<protein>
    <submittedName>
        <fullName evidence="7">GtrA family protein</fullName>
    </submittedName>
</protein>
<feature type="transmembrane region" description="Helical" evidence="5">
    <location>
        <begin position="105"/>
        <end position="125"/>
    </location>
</feature>
<evidence type="ECO:0000259" key="6">
    <source>
        <dbReference type="Pfam" id="PF04138"/>
    </source>
</evidence>
<keyword evidence="4 5" id="KW-0472">Membrane</keyword>
<dbReference type="NCBIfam" id="NF037976">
    <property type="entry name" value="gtrA_1"/>
    <property type="match status" value="1"/>
</dbReference>
<organism evidence="7 8">
    <name type="scientific">Pseudohalocynthiibacter aestuariivivens</name>
    <dbReference type="NCBI Taxonomy" id="1591409"/>
    <lineage>
        <taxon>Bacteria</taxon>
        <taxon>Pseudomonadati</taxon>
        <taxon>Pseudomonadota</taxon>
        <taxon>Alphaproteobacteria</taxon>
        <taxon>Rhodobacterales</taxon>
        <taxon>Paracoccaceae</taxon>
        <taxon>Pseudohalocynthiibacter</taxon>
    </lineage>
</organism>
<feature type="domain" description="GtrA/DPMS transmembrane" evidence="6">
    <location>
        <begin position="9"/>
        <end position="131"/>
    </location>
</feature>
<dbReference type="Pfam" id="PF04138">
    <property type="entry name" value="GtrA_DPMS_TM"/>
    <property type="match status" value="1"/>
</dbReference>
<proteinExistence type="predicted"/>
<name>A0ABV5JFI0_9RHOB</name>
<accession>A0ABV5JFI0</accession>
<evidence type="ECO:0000256" key="3">
    <source>
        <dbReference type="ARBA" id="ARBA00022989"/>
    </source>
</evidence>
<evidence type="ECO:0000313" key="8">
    <source>
        <dbReference type="Proteomes" id="UP001589683"/>
    </source>
</evidence>
<feature type="transmembrane region" description="Helical" evidence="5">
    <location>
        <begin position="36"/>
        <end position="56"/>
    </location>
</feature>
<gene>
    <name evidence="7" type="ORF">ACFFUT_10415</name>
</gene>
<feature type="transmembrane region" description="Helical" evidence="5">
    <location>
        <begin position="76"/>
        <end position="93"/>
    </location>
</feature>
<dbReference type="InterPro" id="IPR007267">
    <property type="entry name" value="GtrA_DPMS_TM"/>
</dbReference>
<evidence type="ECO:0000256" key="1">
    <source>
        <dbReference type="ARBA" id="ARBA00004141"/>
    </source>
</evidence>